<name>A0ABW7P7X1_9ACTN</name>
<accession>A0ABW7P7X1</accession>
<gene>
    <name evidence="1" type="ORF">WDV06_04995</name>
</gene>
<organism evidence="1 2">
    <name type="scientific">Streptomyces racemochromogenes</name>
    <dbReference type="NCBI Taxonomy" id="67353"/>
    <lineage>
        <taxon>Bacteria</taxon>
        <taxon>Bacillati</taxon>
        <taxon>Actinomycetota</taxon>
        <taxon>Actinomycetes</taxon>
        <taxon>Kitasatosporales</taxon>
        <taxon>Streptomycetaceae</taxon>
        <taxon>Streptomyces</taxon>
    </lineage>
</organism>
<dbReference type="Proteomes" id="UP001610631">
    <property type="component" value="Unassembled WGS sequence"/>
</dbReference>
<protein>
    <submittedName>
        <fullName evidence="1">Uncharacterized protein</fullName>
    </submittedName>
</protein>
<evidence type="ECO:0000313" key="2">
    <source>
        <dbReference type="Proteomes" id="UP001610631"/>
    </source>
</evidence>
<reference evidence="1 2" key="1">
    <citation type="submission" date="2024-03" db="EMBL/GenBank/DDBJ databases">
        <title>Whole genome sequencing of Streptomyces racemochromogenes, to identify antimicrobial biosynthetic gene clusters.</title>
        <authorList>
            <person name="Suryawanshi P."/>
            <person name="Krishnaraj P.U."/>
            <person name="Arun Y.P."/>
            <person name="Suryawanshi M.P."/>
            <person name="Rakshit O."/>
        </authorList>
    </citation>
    <scope>NUCLEOTIDE SEQUENCE [LARGE SCALE GENOMIC DNA]</scope>
    <source>
        <strain evidence="1 2">AUDT626</strain>
    </source>
</reference>
<keyword evidence="2" id="KW-1185">Reference proteome</keyword>
<comment type="caution">
    <text evidence="1">The sequence shown here is derived from an EMBL/GenBank/DDBJ whole genome shotgun (WGS) entry which is preliminary data.</text>
</comment>
<dbReference type="EMBL" id="JBBDHD010000008">
    <property type="protein sequence ID" value="MFH7594448.1"/>
    <property type="molecule type" value="Genomic_DNA"/>
</dbReference>
<proteinExistence type="predicted"/>
<evidence type="ECO:0000313" key="1">
    <source>
        <dbReference type="EMBL" id="MFH7594448.1"/>
    </source>
</evidence>
<sequence>MPTEPTLRVNFIDHLIPRATPGRYRVTVHQTLTDAEGELDTPDRLPTTEETFEIRAARFVLAQPTVHALYPPPGSRSSYGRTLAHITFNRPTLPWERNQAGTRSEPEARPPWVALLVFRAGELPDDPGAAGATVLRTVAELRRPAEPGVIGPELPDGGVSESEAASRCATIDVPAGLFTAVAPHDDEMYHLAHVRKVAASNAARADGEVLAPGEYAVVTANRFPRTPGDYVAHLVSFEGFEGRLSGTLPPGTTAVRLASLHRWTFTSSDGPASDPGALLQNLVGPGDPADPDPERLALRLPATRPGGSDPAERTAYERLRLGYVAVPHRLLSGELTYAWYRGPGTPVTAPGLPADRPEGPHTTSDHALVYDPEHGLFDVGHAAAWTLGRTIGLADPDYTTALTRARRELANQASALMCGARAVTDGGQDGPPALGPLRELAAADFRRTLVDGLAGPQLPDGGGRRAAAAPRTRSGMRALLGHAGSAAVLRETADRNAERIAAWQARLGLLQGLPFHHLVPDPRMLPPESLRMFRIDPGWIDALVAGAADVAVHTSLDAQLAPELARAARRRFPATTAAAGMLIHSALVPAWPDVVITASLGERTLTELRRTLPDPRIMMVLWDDVPDKVVLREPGQGIHYGIDAGDRISLRDLTPGPGLGTPLETFYPADGQGTVTELHLRPGPEDGPAVLRLFGEGGLVAPLARALGAGDDLVPGQLAIELVNAPLQQEIISPAADHVRTETLR</sequence>
<dbReference type="RefSeq" id="WP_395508385.1">
    <property type="nucleotide sequence ID" value="NZ_JBBDHD010000008.1"/>
</dbReference>